<protein>
    <recommendedName>
        <fullName evidence="3">B box-type domain-containing protein</fullName>
    </recommendedName>
</protein>
<dbReference type="SUPFAM" id="SSF75011">
    <property type="entry name" value="3-carboxy-cis,cis-mucoante lactonizing enzyme"/>
    <property type="match status" value="1"/>
</dbReference>
<sequence>MAEQKVSDVDSCSPKLCDICSRHGVHMKAVAECNECDMKYCGACIPEHRFLFMAGHKMEYIDGREGKPFPDLEKIPPFDFKDRQSIDTIVSLFQKNISFEEDTHTAYYVTDICISTFDDIRECYVTGCVAMDNKELLIADKNNMKLKLFDSNGSIITAADTPHVPWGITKVNQKSVATCGSGSAVLIWEVKGGDISVLKSIQVHEMAFGISNNTGLICTMHPHLDSLTFIGKPINAVINYRRFYDPNGKQLNFGFDIEMDELCAYVGCGLGDKRIIGISIPSLTIIWECPLLGNTCGVIELRGQLVVADMTNKKIESVSKSGKWLQTLVSLEFMEGRPQYMACNISGRTLFVSQFGSDIVTVFGVRVS</sequence>
<comment type="caution">
    <text evidence="1">The sequence shown here is derived from an EMBL/GenBank/DDBJ whole genome shotgun (WGS) entry which is preliminary data.</text>
</comment>
<evidence type="ECO:0000313" key="2">
    <source>
        <dbReference type="Proteomes" id="UP001186944"/>
    </source>
</evidence>
<evidence type="ECO:0008006" key="3">
    <source>
        <dbReference type="Google" id="ProtNLM"/>
    </source>
</evidence>
<keyword evidence="2" id="KW-1185">Reference proteome</keyword>
<dbReference type="EMBL" id="VSWD01000001">
    <property type="protein sequence ID" value="KAK3109156.1"/>
    <property type="molecule type" value="Genomic_DNA"/>
</dbReference>
<dbReference type="Proteomes" id="UP001186944">
    <property type="component" value="Unassembled WGS sequence"/>
</dbReference>
<gene>
    <name evidence="1" type="ORF">FSP39_024197</name>
</gene>
<name>A0AA88YNE6_PINIB</name>
<evidence type="ECO:0000313" key="1">
    <source>
        <dbReference type="EMBL" id="KAK3109156.1"/>
    </source>
</evidence>
<proteinExistence type="predicted"/>
<organism evidence="1 2">
    <name type="scientific">Pinctada imbricata</name>
    <name type="common">Atlantic pearl-oyster</name>
    <name type="synonym">Pinctada martensii</name>
    <dbReference type="NCBI Taxonomy" id="66713"/>
    <lineage>
        <taxon>Eukaryota</taxon>
        <taxon>Metazoa</taxon>
        <taxon>Spiralia</taxon>
        <taxon>Lophotrochozoa</taxon>
        <taxon>Mollusca</taxon>
        <taxon>Bivalvia</taxon>
        <taxon>Autobranchia</taxon>
        <taxon>Pteriomorphia</taxon>
        <taxon>Pterioida</taxon>
        <taxon>Pterioidea</taxon>
        <taxon>Pteriidae</taxon>
        <taxon>Pinctada</taxon>
    </lineage>
</organism>
<accession>A0AA88YNE6</accession>
<dbReference type="AlphaFoldDB" id="A0AA88YNE6"/>
<reference evidence="1" key="1">
    <citation type="submission" date="2019-08" db="EMBL/GenBank/DDBJ databases">
        <title>The improved chromosome-level genome for the pearl oyster Pinctada fucata martensii using PacBio sequencing and Hi-C.</title>
        <authorList>
            <person name="Zheng Z."/>
        </authorList>
    </citation>
    <scope>NUCLEOTIDE SEQUENCE</scope>
    <source>
        <strain evidence="1">ZZ-2019</strain>
        <tissue evidence="1">Adductor muscle</tissue>
    </source>
</reference>